<dbReference type="InterPro" id="IPR043472">
    <property type="entry name" value="Macro_dom-like"/>
</dbReference>
<reference evidence="11" key="1">
    <citation type="submission" date="2021-02" db="EMBL/GenBank/DDBJ databases">
        <authorList>
            <person name="Nowell W R."/>
        </authorList>
    </citation>
    <scope>NUCLEOTIDE SEQUENCE</scope>
</reference>
<dbReference type="Proteomes" id="UP000663842">
    <property type="component" value="Unassembled WGS sequence"/>
</dbReference>
<name>A0A819CS53_9BILA</name>
<dbReference type="Proteomes" id="UP000663887">
    <property type="component" value="Unassembled WGS sequence"/>
</dbReference>
<evidence type="ECO:0000313" key="10">
    <source>
        <dbReference type="EMBL" id="CAF2087245.1"/>
    </source>
</evidence>
<dbReference type="SUPFAM" id="SSF56399">
    <property type="entry name" value="ADP-ribosylation"/>
    <property type="match status" value="1"/>
</dbReference>
<dbReference type="Gene3D" id="3.90.228.10">
    <property type="match status" value="1"/>
</dbReference>
<dbReference type="GO" id="GO:0010629">
    <property type="term" value="P:negative regulation of gene expression"/>
    <property type="evidence" value="ECO:0007669"/>
    <property type="project" value="TreeGrafter"/>
</dbReference>
<dbReference type="EC" id="2.4.2.-" evidence="6"/>
<feature type="region of interest" description="Disordered" evidence="7">
    <location>
        <begin position="1085"/>
        <end position="1108"/>
    </location>
</feature>
<dbReference type="GO" id="GO:0005737">
    <property type="term" value="C:cytoplasm"/>
    <property type="evidence" value="ECO:0007669"/>
    <property type="project" value="TreeGrafter"/>
</dbReference>
<dbReference type="PANTHER" id="PTHR14453:SF67">
    <property type="entry name" value="POLY [ADP-RIBOSE] POLYMERASE"/>
    <property type="match status" value="1"/>
</dbReference>
<dbReference type="Gene3D" id="3.40.220.10">
    <property type="entry name" value="Leucine Aminopeptidase, subunit E, domain 1"/>
    <property type="match status" value="1"/>
</dbReference>
<evidence type="ECO:0000256" key="6">
    <source>
        <dbReference type="RuleBase" id="RU362114"/>
    </source>
</evidence>
<dbReference type="InterPro" id="IPR002589">
    <property type="entry name" value="Macro_dom"/>
</dbReference>
<dbReference type="PROSITE" id="PS51059">
    <property type="entry name" value="PARP_CATALYTIC"/>
    <property type="match status" value="1"/>
</dbReference>
<evidence type="ECO:0000256" key="3">
    <source>
        <dbReference type="ARBA" id="ARBA00022679"/>
    </source>
</evidence>
<dbReference type="GO" id="GO:0003950">
    <property type="term" value="F:NAD+ poly-ADP-ribosyltransferase activity"/>
    <property type="evidence" value="ECO:0007669"/>
    <property type="project" value="UniProtKB-UniRule"/>
</dbReference>
<keyword evidence="4 6" id="KW-0520">NAD</keyword>
<dbReference type="InterPro" id="IPR037197">
    <property type="entry name" value="WWE_dom_sf"/>
</dbReference>
<evidence type="ECO:0000313" key="12">
    <source>
        <dbReference type="Proteomes" id="UP000663842"/>
    </source>
</evidence>
<comment type="subcellular location">
    <subcellularLocation>
        <location evidence="1">Nucleus</location>
    </subcellularLocation>
</comment>
<dbReference type="EMBL" id="CAJNRG010006569">
    <property type="protein sequence ID" value="CAF2087245.1"/>
    <property type="molecule type" value="Genomic_DNA"/>
</dbReference>
<dbReference type="SUPFAM" id="SSF52949">
    <property type="entry name" value="Macro domain-like"/>
    <property type="match status" value="1"/>
</dbReference>
<dbReference type="PANTHER" id="PTHR14453">
    <property type="entry name" value="PARP/ZINC FINGER CCCH TYPE DOMAIN CONTAINING PROTEIN"/>
    <property type="match status" value="1"/>
</dbReference>
<dbReference type="InterPro" id="IPR052056">
    <property type="entry name" value="Mono-ARTD/PARP"/>
</dbReference>
<feature type="domain" description="PARP catalytic" evidence="8">
    <location>
        <begin position="1474"/>
        <end position="1657"/>
    </location>
</feature>
<organism evidence="11 12">
    <name type="scientific">Rotaria magnacalcarata</name>
    <dbReference type="NCBI Taxonomy" id="392030"/>
    <lineage>
        <taxon>Eukaryota</taxon>
        <taxon>Metazoa</taxon>
        <taxon>Spiralia</taxon>
        <taxon>Gnathifera</taxon>
        <taxon>Rotifera</taxon>
        <taxon>Eurotatoria</taxon>
        <taxon>Bdelloidea</taxon>
        <taxon>Philodinida</taxon>
        <taxon>Philodinidae</taxon>
        <taxon>Rotaria</taxon>
    </lineage>
</organism>
<evidence type="ECO:0000256" key="4">
    <source>
        <dbReference type="ARBA" id="ARBA00023027"/>
    </source>
</evidence>
<evidence type="ECO:0000256" key="7">
    <source>
        <dbReference type="SAM" id="MobiDB-lite"/>
    </source>
</evidence>
<evidence type="ECO:0000259" key="9">
    <source>
        <dbReference type="PROSITE" id="PS51154"/>
    </source>
</evidence>
<protein>
    <recommendedName>
        <fullName evidence="6">Poly [ADP-ribose] polymerase</fullName>
        <shortName evidence="6">PARP</shortName>
        <ecNumber evidence="6">2.4.2.-</ecNumber>
    </recommendedName>
</protein>
<evidence type="ECO:0000256" key="1">
    <source>
        <dbReference type="ARBA" id="ARBA00004123"/>
    </source>
</evidence>
<gene>
    <name evidence="11" type="ORF">UXM345_LOCUS6224</name>
    <name evidence="10" type="ORF">XDN619_LOCUS15891</name>
</gene>
<feature type="domain" description="Macro" evidence="9">
    <location>
        <begin position="1107"/>
        <end position="1283"/>
    </location>
</feature>
<dbReference type="GO" id="GO:0005634">
    <property type="term" value="C:nucleus"/>
    <property type="evidence" value="ECO:0007669"/>
    <property type="project" value="UniProtKB-SubCell"/>
</dbReference>
<evidence type="ECO:0000256" key="2">
    <source>
        <dbReference type="ARBA" id="ARBA00022676"/>
    </source>
</evidence>
<comment type="caution">
    <text evidence="11">The sequence shown here is derived from an EMBL/GenBank/DDBJ whole genome shotgun (WGS) entry which is preliminary data.</text>
</comment>
<dbReference type="InterPro" id="IPR012317">
    <property type="entry name" value="Poly(ADP-ribose)pol_cat_dom"/>
</dbReference>
<evidence type="ECO:0000256" key="5">
    <source>
        <dbReference type="ARBA" id="ARBA00023242"/>
    </source>
</evidence>
<evidence type="ECO:0000259" key="8">
    <source>
        <dbReference type="PROSITE" id="PS51059"/>
    </source>
</evidence>
<proteinExistence type="predicted"/>
<dbReference type="EMBL" id="CAJOBF010000486">
    <property type="protein sequence ID" value="CAF3824846.1"/>
    <property type="molecule type" value="Genomic_DNA"/>
</dbReference>
<keyword evidence="5" id="KW-0539">Nucleus</keyword>
<dbReference type="Pfam" id="PF01661">
    <property type="entry name" value="Macro"/>
    <property type="match status" value="1"/>
</dbReference>
<dbReference type="PROSITE" id="PS51154">
    <property type="entry name" value="MACRO"/>
    <property type="match status" value="1"/>
</dbReference>
<keyword evidence="2 6" id="KW-0328">Glycosyltransferase</keyword>
<dbReference type="GO" id="GO:0003714">
    <property type="term" value="F:transcription corepressor activity"/>
    <property type="evidence" value="ECO:0007669"/>
    <property type="project" value="TreeGrafter"/>
</dbReference>
<keyword evidence="3 6" id="KW-0808">Transferase</keyword>
<feature type="compositionally biased region" description="Low complexity" evidence="7">
    <location>
        <begin position="1091"/>
        <end position="1108"/>
    </location>
</feature>
<sequence>MAAVDCLNEIISIFLQLNVIELCDHDLNIAIKGHGKTFSVVEIRRAVQLLGSSLFHFEYSQENLLLIRVEPRIGVCKDFLVAKCAPKTGGCSQLHICRRFGHCNVKDCNFPHHFNSGNNRRIVEQSHCQTVNPLLLIRLIQHHEQFSRRSSQATVASPVISKTPDIPPLRSLSSSLQSQPTQQVFKTSRRTRRRRIISTETSDRVAIIDNTIRSTSLCSIFHSNRQVDISFPSKCNDRLITLEEILKYLKQQGLFVQNIFDTREDEYFNRYTFQFLDKRVAENLLAKSSIPYKNVHLKFKKINRLIDQQSFLLKSKIDSRRGPISKEKFALYVDALINQCSYKLTDLSSQVEQILLIQCDDLIDFCKIVRAQNSRRQLQETDISLKRVYELETVVIERIQAFLSIEIIEEIIEPVVTNVFRFTIQSNRIAHIEFIDGNSLKHWLSHSNVTQEKFNVNIKFDIKCVDENGYISDDSPVFSPSHDKVSPISTEEHVASDVILNLRASWAMVANHSLFSVEYKNYIQSELGMEIEIHGDRVSIRHCSPSDTLTKDKSAALLANRTNKFMCAFEFRSVVLHESVEQLKILHAHGSTLAFRNTKDKNYMLAAKQSEMKFIMQKLLSKKQIDENSVKSSPVAAYNDYEGIQFFDQKQSSKLTVPPSLLNLSTADNEPILTYGIIRKNFPSSSAASTDQKTAKTIDYRQSSLLTTLSSSLNVIATDTKQIVTDEIINKSITLVLNSPAQIALLTHMTFESSLQIYFIKKYSTKIDFEHRSDVIIRSLVKLIARQSSMNSAIQDLQTIISLCRTKTFKETIDSGWIKMIDAVRVIQHQLNISKVKCICQQQLLPVSILVHYIDKQHSEFGVDEQILDTLCRKKLVFATCTSNEFEKEWLTLKTKILARADYGKDICLSHEKQTISLFGVPDVVKTVQQLIESQKMDTSQSAIKDEANKPEIIATPKAHISKIENSSKSSESNLYPESNQITTQTVQTYLIEFDIDEPGFEVLVNHDSNRLLAIIDSKCQLVKQIIPHPIQIQIPKAKKHYFDDGASCSLTQENKSEPVDNPSQDTESSQKNWFLKLFQSNKPKVQPSTVTQPQNSPSSVQSTSNTSNTCSVAIGNSKIIVCMGDLTTQAVDIIVVCSTSTILCNAIISAAGHQVKSIYDQQSLYGSLIFETTGGNLPCKKILFRPWTCDKNQPQNLKQSIDAFITSVIASARGYNLTTIAFPSIGCGQLGHDPKLIAEYMIAETYRQLNILVHSQFVVSFVLLPEQRNVYDAFSDRLNQLQPVEDKPISISFDKQTVRIKLTGTNNNQLIEYQNKIKQLARSSSFKVHLTDTNDVSDWPQDVIQKYYDYCLQRRVIPTLDIENSILDLKGSKDAVLDAEKYFFQLTAETLRNARLSVLSCGFIWSVETSPGKWEPYSYRTNGLMEDAQLNKRSYVAFLNEKSEQCQVIFSCMEEVYQKRKRKVRRTRIDSSLPNYWDLSSSSSIQRIVLSALSQEYKEAVNQFDSTMKNKYTNIMKIERIQNVRWYKQYAAHRDEFTQRYGKSEERRLFHGCSSTSADKIVQECFNRAFAGANGILYGQGVYFHEHAIYSHNYARSGLLNERTMFLALVLIGKTSVGDPSMKVPPQGFDTTTDGKHIFVVYHDAGAYGEYIITYK</sequence>
<accession>A0A819CS53</accession>
<dbReference type="Pfam" id="PF00644">
    <property type="entry name" value="PARP"/>
    <property type="match status" value="1"/>
</dbReference>
<dbReference type="SUPFAM" id="SSF117839">
    <property type="entry name" value="WWE domain"/>
    <property type="match status" value="1"/>
</dbReference>
<evidence type="ECO:0000313" key="11">
    <source>
        <dbReference type="EMBL" id="CAF3824846.1"/>
    </source>
</evidence>